<comment type="similarity">
    <text evidence="3 12 13">Belongs to the DapA family.</text>
</comment>
<dbReference type="EMBL" id="JAJEQR010000070">
    <property type="protein sequence ID" value="MCC2232482.1"/>
    <property type="molecule type" value="Genomic_DNA"/>
</dbReference>
<evidence type="ECO:0000256" key="5">
    <source>
        <dbReference type="ARBA" id="ARBA00022490"/>
    </source>
</evidence>
<evidence type="ECO:0000256" key="8">
    <source>
        <dbReference type="ARBA" id="ARBA00023154"/>
    </source>
</evidence>
<organism evidence="16 17">
    <name type="scientific">Hominifimenecus microfluidus</name>
    <dbReference type="NCBI Taxonomy" id="2885348"/>
    <lineage>
        <taxon>Bacteria</taxon>
        <taxon>Bacillati</taxon>
        <taxon>Bacillota</taxon>
        <taxon>Clostridia</taxon>
        <taxon>Lachnospirales</taxon>
        <taxon>Lachnospiraceae</taxon>
        <taxon>Hominifimenecus</taxon>
    </lineage>
</organism>
<dbReference type="PRINTS" id="PR00146">
    <property type="entry name" value="DHPICSNTHASE"/>
</dbReference>
<dbReference type="EC" id="4.3.3.7" evidence="4 12"/>
<dbReference type="Pfam" id="PF00701">
    <property type="entry name" value="DHDPS"/>
    <property type="match status" value="1"/>
</dbReference>
<dbReference type="PANTHER" id="PTHR12128:SF66">
    <property type="entry name" value="4-HYDROXY-2-OXOGLUTARATE ALDOLASE, MITOCHONDRIAL"/>
    <property type="match status" value="1"/>
</dbReference>
<evidence type="ECO:0000256" key="13">
    <source>
        <dbReference type="PIRNR" id="PIRNR001365"/>
    </source>
</evidence>
<feature type="binding site" evidence="12 15">
    <location>
        <position position="209"/>
    </location>
    <ligand>
        <name>pyruvate</name>
        <dbReference type="ChEBI" id="CHEBI:15361"/>
    </ligand>
</feature>
<dbReference type="GO" id="GO:0009089">
    <property type="term" value="P:lysine biosynthetic process via diaminopimelate"/>
    <property type="evidence" value="ECO:0007669"/>
    <property type="project" value="UniProtKB-UniRule"/>
</dbReference>
<dbReference type="SUPFAM" id="SSF51569">
    <property type="entry name" value="Aldolase"/>
    <property type="match status" value="1"/>
</dbReference>
<dbReference type="HAMAP" id="MF_00418">
    <property type="entry name" value="DapA"/>
    <property type="match status" value="1"/>
</dbReference>
<keyword evidence="17" id="KW-1185">Reference proteome</keyword>
<dbReference type="GO" id="GO:0019877">
    <property type="term" value="P:diaminopimelate biosynthetic process"/>
    <property type="evidence" value="ECO:0007669"/>
    <property type="project" value="UniProtKB-UniRule"/>
</dbReference>
<dbReference type="NCBIfam" id="TIGR00674">
    <property type="entry name" value="dapA"/>
    <property type="match status" value="1"/>
</dbReference>
<dbReference type="InterPro" id="IPR005263">
    <property type="entry name" value="DapA"/>
</dbReference>
<dbReference type="InterPro" id="IPR002220">
    <property type="entry name" value="DapA-like"/>
</dbReference>
<evidence type="ECO:0000256" key="4">
    <source>
        <dbReference type="ARBA" id="ARBA00012086"/>
    </source>
</evidence>
<evidence type="ECO:0000256" key="14">
    <source>
        <dbReference type="PIRSR" id="PIRSR001365-1"/>
    </source>
</evidence>
<dbReference type="Gene3D" id="3.20.20.70">
    <property type="entry name" value="Aldolase class I"/>
    <property type="match status" value="1"/>
</dbReference>
<comment type="function">
    <text evidence="1 12">Catalyzes the condensation of (S)-aspartate-beta-semialdehyde [(S)-ASA] and pyruvate to 4-hydroxy-tetrahydrodipicolinate (HTPA).</text>
</comment>
<evidence type="ECO:0000313" key="17">
    <source>
        <dbReference type="Proteomes" id="UP001198182"/>
    </source>
</evidence>
<dbReference type="InterPro" id="IPR020624">
    <property type="entry name" value="Schiff_base-form_aldolases_CS"/>
</dbReference>
<dbReference type="PROSITE" id="PS00665">
    <property type="entry name" value="DHDPS_1"/>
    <property type="match status" value="1"/>
</dbReference>
<dbReference type="InterPro" id="IPR020625">
    <property type="entry name" value="Schiff_base-form_aldolases_AS"/>
</dbReference>
<keyword evidence="9 12" id="KW-0456">Lyase</keyword>
<keyword evidence="6 12" id="KW-0028">Amino-acid biosynthesis</keyword>
<keyword evidence="8 12" id="KW-0457">Lysine biosynthesis</keyword>
<comment type="subcellular location">
    <subcellularLocation>
        <location evidence="12">Cytoplasm</location>
    </subcellularLocation>
</comment>
<proteinExistence type="inferred from homology"/>
<accession>A0AAE3ED94</accession>
<dbReference type="AlphaFoldDB" id="A0AAE3ED94"/>
<dbReference type="PIRSF" id="PIRSF001365">
    <property type="entry name" value="DHDPS"/>
    <property type="match status" value="1"/>
</dbReference>
<dbReference type="CDD" id="cd00950">
    <property type="entry name" value="DHDPS"/>
    <property type="match status" value="1"/>
</dbReference>
<comment type="caution">
    <text evidence="12">Was originally thought to be a dihydrodipicolinate synthase (DHDPS), catalyzing the condensation of (S)-aspartate-beta-semialdehyde [(S)-ASA] and pyruvate to dihydrodipicolinate (DHDP). However, it was shown in E.coli that the product of the enzymatic reaction is not dihydrodipicolinate but in fact (4S)-4-hydroxy-2,3,4,5-tetrahydro-(2S)-dipicolinic acid (HTPA), and that the consecutive dehydration reaction leading to DHDP is not spontaneous but catalyzed by DapB.</text>
</comment>
<evidence type="ECO:0000256" key="9">
    <source>
        <dbReference type="ARBA" id="ARBA00023239"/>
    </source>
</evidence>
<evidence type="ECO:0000256" key="15">
    <source>
        <dbReference type="PIRSR" id="PIRSR001365-2"/>
    </source>
</evidence>
<feature type="site" description="Part of a proton relay during catalysis" evidence="12">
    <location>
        <position position="46"/>
    </location>
</feature>
<feature type="active site" description="Proton donor/acceptor" evidence="12 14">
    <location>
        <position position="135"/>
    </location>
</feature>
<dbReference type="PROSITE" id="PS00666">
    <property type="entry name" value="DHDPS_2"/>
    <property type="match status" value="1"/>
</dbReference>
<name>A0AAE3ED94_9FIRM</name>
<evidence type="ECO:0000256" key="10">
    <source>
        <dbReference type="ARBA" id="ARBA00023270"/>
    </source>
</evidence>
<comment type="catalytic activity">
    <reaction evidence="11 12">
        <text>L-aspartate 4-semialdehyde + pyruvate = (2S,4S)-4-hydroxy-2,3,4,5-tetrahydrodipicolinate + H2O + H(+)</text>
        <dbReference type="Rhea" id="RHEA:34171"/>
        <dbReference type="ChEBI" id="CHEBI:15361"/>
        <dbReference type="ChEBI" id="CHEBI:15377"/>
        <dbReference type="ChEBI" id="CHEBI:15378"/>
        <dbReference type="ChEBI" id="CHEBI:67139"/>
        <dbReference type="ChEBI" id="CHEBI:537519"/>
        <dbReference type="EC" id="4.3.3.7"/>
    </reaction>
</comment>
<evidence type="ECO:0000256" key="3">
    <source>
        <dbReference type="ARBA" id="ARBA00007592"/>
    </source>
</evidence>
<evidence type="ECO:0000256" key="2">
    <source>
        <dbReference type="ARBA" id="ARBA00005120"/>
    </source>
</evidence>
<feature type="binding site" evidence="12 15">
    <location>
        <position position="47"/>
    </location>
    <ligand>
        <name>pyruvate</name>
        <dbReference type="ChEBI" id="CHEBI:15361"/>
    </ligand>
</feature>
<reference evidence="16" key="1">
    <citation type="submission" date="2021-10" db="EMBL/GenBank/DDBJ databases">
        <title>Anaerobic single-cell dispensing facilitates the cultivation of human gut bacteria.</title>
        <authorList>
            <person name="Afrizal A."/>
        </authorList>
    </citation>
    <scope>NUCLEOTIDE SEQUENCE</scope>
    <source>
        <strain evidence="16">CLA-AA-H215</strain>
    </source>
</reference>
<feature type="active site" description="Schiff-base intermediate with substrate" evidence="12 14">
    <location>
        <position position="164"/>
    </location>
</feature>
<dbReference type="InterPro" id="IPR013785">
    <property type="entry name" value="Aldolase_TIM"/>
</dbReference>
<keyword evidence="7 12" id="KW-0220">Diaminopimelate biosynthesis</keyword>
<protein>
    <recommendedName>
        <fullName evidence="4 12">4-hydroxy-tetrahydrodipicolinate synthase</fullName>
        <shortName evidence="12">HTPA synthase</shortName>
        <ecNumber evidence="4 12">4.3.3.7</ecNumber>
    </recommendedName>
</protein>
<evidence type="ECO:0000256" key="12">
    <source>
        <dbReference type="HAMAP-Rule" id="MF_00418"/>
    </source>
</evidence>
<evidence type="ECO:0000256" key="6">
    <source>
        <dbReference type="ARBA" id="ARBA00022605"/>
    </source>
</evidence>
<comment type="subunit">
    <text evidence="12">Homotetramer; dimer of dimers.</text>
</comment>
<dbReference type="RefSeq" id="WP_308454887.1">
    <property type="nucleotide sequence ID" value="NZ_JAJEQR010000070.1"/>
</dbReference>
<sequence>MAIFKGAGVAIVTPFYDNYEVNYKKLEELINMQIAAGTDAIIICGTTGESATLTMQEHKEVIRHCVRYVNGRVPVIAGTGSNCTETAIELSKDAEKDGADALLIVTPYYNKSTQKGLIEHYSMIAESVKLPIIMYNVPSRTGCNIQPATAVEIAKRNPNVVAIKDAVGDLSVTATMVYLSGQEGNCMDIYSGNDDQIVPIMSVGGLGVISVLSNVMPKETHEMAMACIEGNYEKARELQLKMLPLIHALFCEVNPIPVKTAMNLMGMNVGPLRRPMSPMEEANVERLKKAMKDLGLIQ</sequence>
<dbReference type="PANTHER" id="PTHR12128">
    <property type="entry name" value="DIHYDRODIPICOLINATE SYNTHASE"/>
    <property type="match status" value="1"/>
</dbReference>
<feature type="site" description="Part of a proton relay during catalysis" evidence="12">
    <location>
        <position position="109"/>
    </location>
</feature>
<evidence type="ECO:0000256" key="11">
    <source>
        <dbReference type="ARBA" id="ARBA00047836"/>
    </source>
</evidence>
<keyword evidence="5 12" id="KW-0963">Cytoplasm</keyword>
<evidence type="ECO:0000256" key="7">
    <source>
        <dbReference type="ARBA" id="ARBA00022915"/>
    </source>
</evidence>
<evidence type="ECO:0000256" key="1">
    <source>
        <dbReference type="ARBA" id="ARBA00003294"/>
    </source>
</evidence>
<comment type="caution">
    <text evidence="16">The sequence shown here is derived from an EMBL/GenBank/DDBJ whole genome shotgun (WGS) entry which is preliminary data.</text>
</comment>
<dbReference type="GO" id="GO:0005829">
    <property type="term" value="C:cytosol"/>
    <property type="evidence" value="ECO:0007669"/>
    <property type="project" value="TreeGrafter"/>
</dbReference>
<dbReference type="SMART" id="SM01130">
    <property type="entry name" value="DHDPS"/>
    <property type="match status" value="1"/>
</dbReference>
<comment type="pathway">
    <text evidence="2 12">Amino-acid biosynthesis; L-lysine biosynthesis via DAP pathway; (S)-tetrahydrodipicolinate from L-aspartate: step 3/4.</text>
</comment>
<gene>
    <name evidence="12 16" type="primary">dapA</name>
    <name evidence="16" type="ORF">LKD81_16045</name>
</gene>
<evidence type="ECO:0000313" key="16">
    <source>
        <dbReference type="EMBL" id="MCC2232482.1"/>
    </source>
</evidence>
<dbReference type="GO" id="GO:0008840">
    <property type="term" value="F:4-hydroxy-tetrahydrodipicolinate synthase activity"/>
    <property type="evidence" value="ECO:0007669"/>
    <property type="project" value="UniProtKB-UniRule"/>
</dbReference>
<dbReference type="Proteomes" id="UP001198182">
    <property type="component" value="Unassembled WGS sequence"/>
</dbReference>
<keyword evidence="10 12" id="KW-0704">Schiff base</keyword>